<dbReference type="Proteomes" id="UP000680116">
    <property type="component" value="Chromosome"/>
</dbReference>
<gene>
    <name evidence="2" type="ORF">LYB30171_01755</name>
</gene>
<name>A0ABM8UGG1_9GAMM</name>
<evidence type="ECO:0000256" key="1">
    <source>
        <dbReference type="SAM" id="MobiDB-lite"/>
    </source>
</evidence>
<accession>A0ABM8UGG1</accession>
<organism evidence="2 3">
    <name type="scientific">Novilysobacter luteus</name>
    <dbReference type="NCBI Taxonomy" id="2822368"/>
    <lineage>
        <taxon>Bacteria</taxon>
        <taxon>Pseudomonadati</taxon>
        <taxon>Pseudomonadota</taxon>
        <taxon>Gammaproteobacteria</taxon>
        <taxon>Lysobacterales</taxon>
        <taxon>Lysobacteraceae</taxon>
        <taxon>Novilysobacter</taxon>
    </lineage>
</organism>
<dbReference type="EMBL" id="OU015430">
    <property type="protein sequence ID" value="CAG4974811.1"/>
    <property type="molecule type" value="Genomic_DNA"/>
</dbReference>
<evidence type="ECO:0000313" key="2">
    <source>
        <dbReference type="EMBL" id="CAG4974811.1"/>
    </source>
</evidence>
<feature type="region of interest" description="Disordered" evidence="1">
    <location>
        <begin position="1"/>
        <end position="28"/>
    </location>
</feature>
<protein>
    <recommendedName>
        <fullName evidence="4">DUF1232 domain-containing protein</fullName>
    </recommendedName>
</protein>
<reference evidence="2 3" key="1">
    <citation type="submission" date="2021-04" db="EMBL/GenBank/DDBJ databases">
        <authorList>
            <person name="Rodrigo-Torres L."/>
            <person name="Arahal R. D."/>
            <person name="Lucena T."/>
        </authorList>
    </citation>
    <scope>NUCLEOTIDE SEQUENCE [LARGE SCALE GENOMIC DNA]</scope>
    <source>
        <strain evidence="2 3">CECT 30171</strain>
    </source>
</reference>
<evidence type="ECO:0008006" key="4">
    <source>
        <dbReference type="Google" id="ProtNLM"/>
    </source>
</evidence>
<keyword evidence="3" id="KW-1185">Reference proteome</keyword>
<proteinExistence type="predicted"/>
<dbReference type="RefSeq" id="WP_215218333.1">
    <property type="nucleotide sequence ID" value="NZ_OU015430.1"/>
</dbReference>
<feature type="compositionally biased region" description="Basic and acidic residues" evidence="1">
    <location>
        <begin position="16"/>
        <end position="26"/>
    </location>
</feature>
<evidence type="ECO:0000313" key="3">
    <source>
        <dbReference type="Proteomes" id="UP000680116"/>
    </source>
</evidence>
<sequence length="210" mass="24349">MRTSVPTPTADPLPYFRHDEAPEPTRAHPHLSLHSDAIARFDALLHEIHPDAPRVDPDRLQHLTDWLLSLPPTRAHDVLDRRLRRIDELRDMLDDFDWDPQPATRARLLKLLAYIDRDDDLIEDHQPLLGLLDDVLLIELAWPAFAAEAEEYRDFCAYRNDEHPDGSGDRQRAAWVRDRIAELALLQHQARVNASHYAHSGDLQPRFRVV</sequence>